<dbReference type="Proteomes" id="UP000688137">
    <property type="component" value="Unassembled WGS sequence"/>
</dbReference>
<evidence type="ECO:0000256" key="9">
    <source>
        <dbReference type="SAM" id="MobiDB-lite"/>
    </source>
</evidence>
<dbReference type="AlphaFoldDB" id="A0A8S1PK02"/>
<comment type="subcellular location">
    <subcellularLocation>
        <location evidence="1">Nucleus</location>
    </subcellularLocation>
</comment>
<evidence type="ECO:0000256" key="5">
    <source>
        <dbReference type="ARBA" id="ARBA00022771"/>
    </source>
</evidence>
<dbReference type="SMART" id="SM00451">
    <property type="entry name" value="ZnF_U1"/>
    <property type="match status" value="1"/>
</dbReference>
<dbReference type="InterPro" id="IPR003604">
    <property type="entry name" value="Matrin/U1-like-C_Znf_C2H2"/>
</dbReference>
<name>A0A8S1PK02_PARPR</name>
<keyword evidence="5" id="KW-0863">Zinc-finger</keyword>
<comment type="caution">
    <text evidence="11">The sequence shown here is derived from an EMBL/GenBank/DDBJ whole genome shotgun (WGS) entry which is preliminary data.</text>
</comment>
<keyword evidence="4" id="KW-0747">Spliceosome</keyword>
<dbReference type="GO" id="GO:0071004">
    <property type="term" value="C:U2-type prespliceosome"/>
    <property type="evidence" value="ECO:0007669"/>
    <property type="project" value="TreeGrafter"/>
</dbReference>
<keyword evidence="6" id="KW-0862">Zinc</keyword>
<dbReference type="InterPro" id="IPR000690">
    <property type="entry name" value="Matrin/U1-C_Znf_C2H2"/>
</dbReference>
<accession>A0A8S1PK02</accession>
<evidence type="ECO:0000256" key="1">
    <source>
        <dbReference type="ARBA" id="ARBA00004123"/>
    </source>
</evidence>
<dbReference type="GO" id="GO:0005686">
    <property type="term" value="C:U2 snRNP"/>
    <property type="evidence" value="ECO:0007669"/>
    <property type="project" value="TreeGrafter"/>
</dbReference>
<dbReference type="GO" id="GO:0008270">
    <property type="term" value="F:zinc ion binding"/>
    <property type="evidence" value="ECO:0007669"/>
    <property type="project" value="UniProtKB-KW"/>
</dbReference>
<keyword evidence="4" id="KW-0507">mRNA processing</keyword>
<dbReference type="SMART" id="SM01050">
    <property type="entry name" value="CactinC_cactus"/>
    <property type="match status" value="1"/>
</dbReference>
<evidence type="ECO:0000256" key="7">
    <source>
        <dbReference type="ARBA" id="ARBA00023187"/>
    </source>
</evidence>
<evidence type="ECO:0000256" key="2">
    <source>
        <dbReference type="ARBA" id="ARBA00008995"/>
    </source>
</evidence>
<evidence type="ECO:0000313" key="11">
    <source>
        <dbReference type="EMBL" id="CAD8103269.1"/>
    </source>
</evidence>
<dbReference type="InterPro" id="IPR031781">
    <property type="entry name" value="SF3A2_dom"/>
</dbReference>
<keyword evidence="12" id="KW-1185">Reference proteome</keyword>
<dbReference type="PANTHER" id="PTHR23205">
    <property type="entry name" value="SPLICING FACTOR 3A SUBUNIT 2"/>
    <property type="match status" value="1"/>
</dbReference>
<dbReference type="PANTHER" id="PTHR23205:SF0">
    <property type="entry name" value="SPLICING FACTOR 3A SUBUNIT 2"/>
    <property type="match status" value="1"/>
</dbReference>
<keyword evidence="7" id="KW-0508">mRNA splicing</keyword>
<proteinExistence type="inferred from homology"/>
<evidence type="ECO:0000256" key="8">
    <source>
        <dbReference type="ARBA" id="ARBA00023242"/>
    </source>
</evidence>
<reference evidence="11" key="1">
    <citation type="submission" date="2021-01" db="EMBL/GenBank/DDBJ databases">
        <authorList>
            <consortium name="Genoscope - CEA"/>
            <person name="William W."/>
        </authorList>
    </citation>
    <scope>NUCLEOTIDE SEQUENCE</scope>
</reference>
<evidence type="ECO:0000313" key="12">
    <source>
        <dbReference type="Proteomes" id="UP000688137"/>
    </source>
</evidence>
<dbReference type="OMA" id="EFWIQIM"/>
<dbReference type="InterPro" id="IPR013087">
    <property type="entry name" value="Znf_C2H2_type"/>
</dbReference>
<keyword evidence="3" id="KW-0479">Metal-binding</keyword>
<evidence type="ECO:0000259" key="10">
    <source>
        <dbReference type="PROSITE" id="PS50171"/>
    </source>
</evidence>
<dbReference type="InterPro" id="IPR052092">
    <property type="entry name" value="SF3A2"/>
</dbReference>
<protein>
    <recommendedName>
        <fullName evidence="10">Matrin-type domain-containing protein</fullName>
    </recommendedName>
</protein>
<feature type="domain" description="Matrin-type" evidence="10">
    <location>
        <begin position="54"/>
        <end position="84"/>
    </location>
</feature>
<dbReference type="Pfam" id="PF12874">
    <property type="entry name" value="zf-met"/>
    <property type="match status" value="1"/>
</dbReference>
<dbReference type="GO" id="GO:0071013">
    <property type="term" value="C:catalytic step 2 spliceosome"/>
    <property type="evidence" value="ECO:0007669"/>
    <property type="project" value="TreeGrafter"/>
</dbReference>
<sequence>MDMQNRPGGRTGSGPMASAADANVERRERLKQLAMEIIDLQKDPYFMINHLGTYECKLCLTLHTNEGSYLAHTQGKKHQQNLLRRKAREGKDLNAMMHMAKQNQPKPQKHKTIKIGRPGYKVTRTVENTSKVLYFELYYEDIQPGFIPKHRVMSAFEQKIEQPDKNYQYLIFAGEPYENISFKIPNQEIETQDGKFQPVWDKDKKIYSLRVQFREKKNNK</sequence>
<gene>
    <name evidence="11" type="ORF">PPRIM_AZ9-3.1.T1200125</name>
</gene>
<dbReference type="EMBL" id="CAJJDM010000123">
    <property type="protein sequence ID" value="CAD8103269.1"/>
    <property type="molecule type" value="Genomic_DNA"/>
</dbReference>
<keyword evidence="8" id="KW-0539">Nucleus</keyword>
<evidence type="ECO:0000256" key="6">
    <source>
        <dbReference type="ARBA" id="ARBA00022833"/>
    </source>
</evidence>
<organism evidence="11 12">
    <name type="scientific">Paramecium primaurelia</name>
    <dbReference type="NCBI Taxonomy" id="5886"/>
    <lineage>
        <taxon>Eukaryota</taxon>
        <taxon>Sar</taxon>
        <taxon>Alveolata</taxon>
        <taxon>Ciliophora</taxon>
        <taxon>Intramacronucleata</taxon>
        <taxon>Oligohymenophorea</taxon>
        <taxon>Peniculida</taxon>
        <taxon>Parameciidae</taxon>
        <taxon>Paramecium</taxon>
    </lineage>
</organism>
<evidence type="ECO:0000256" key="3">
    <source>
        <dbReference type="ARBA" id="ARBA00022723"/>
    </source>
</evidence>
<feature type="region of interest" description="Disordered" evidence="9">
    <location>
        <begin position="1"/>
        <end position="23"/>
    </location>
</feature>
<dbReference type="GO" id="GO:0000245">
    <property type="term" value="P:spliceosomal complex assembly"/>
    <property type="evidence" value="ECO:0007669"/>
    <property type="project" value="TreeGrafter"/>
</dbReference>
<dbReference type="PROSITE" id="PS50171">
    <property type="entry name" value="ZF_MATRIN"/>
    <property type="match status" value="1"/>
</dbReference>
<dbReference type="GO" id="GO:0003676">
    <property type="term" value="F:nucleic acid binding"/>
    <property type="evidence" value="ECO:0007669"/>
    <property type="project" value="InterPro"/>
</dbReference>
<comment type="similarity">
    <text evidence="2">Belongs to the SF3A2 family.</text>
</comment>
<evidence type="ECO:0000256" key="4">
    <source>
        <dbReference type="ARBA" id="ARBA00022728"/>
    </source>
</evidence>
<dbReference type="Pfam" id="PF16835">
    <property type="entry name" value="SF3A2"/>
    <property type="match status" value="1"/>
</dbReference>